<reference evidence="1 2" key="1">
    <citation type="journal article" date="2022" name="Plant J.">
        <title>Chromosome-level genome of Camellia lanceoleosa provides a valuable resource for understanding genome evolution and self-incompatibility.</title>
        <authorList>
            <person name="Gong W."/>
            <person name="Xiao S."/>
            <person name="Wang L."/>
            <person name="Liao Z."/>
            <person name="Chang Y."/>
            <person name="Mo W."/>
            <person name="Hu G."/>
            <person name="Li W."/>
            <person name="Zhao G."/>
            <person name="Zhu H."/>
            <person name="Hu X."/>
            <person name="Ji K."/>
            <person name="Xiang X."/>
            <person name="Song Q."/>
            <person name="Yuan D."/>
            <person name="Jin S."/>
            <person name="Zhang L."/>
        </authorList>
    </citation>
    <scope>NUCLEOTIDE SEQUENCE [LARGE SCALE GENOMIC DNA]</scope>
    <source>
        <strain evidence="1">SQ_2022a</strain>
    </source>
</reference>
<evidence type="ECO:0000313" key="2">
    <source>
        <dbReference type="Proteomes" id="UP001060215"/>
    </source>
</evidence>
<evidence type="ECO:0000313" key="1">
    <source>
        <dbReference type="EMBL" id="KAI7992114.1"/>
    </source>
</evidence>
<proteinExistence type="predicted"/>
<keyword evidence="2" id="KW-1185">Reference proteome</keyword>
<name>A0ACC0FU99_9ERIC</name>
<sequence length="122" mass="14316">MTLTSLMALLLWNFILAHKIVIFFMLAHYGLLYTALITIATDCLDKMRELVQLTFYKSPKILPSCVLTDFIRIVFQVLVKALVSMDPDSTGHYRQRRKWLNEYIKSSKQKGRTEEDQKLQKM</sequence>
<gene>
    <name evidence="1" type="ORF">LOK49_LG12G00708</name>
</gene>
<dbReference type="Proteomes" id="UP001060215">
    <property type="component" value="Chromosome 13"/>
</dbReference>
<accession>A0ACC0FU99</accession>
<dbReference type="EMBL" id="CM045770">
    <property type="protein sequence ID" value="KAI7992114.1"/>
    <property type="molecule type" value="Genomic_DNA"/>
</dbReference>
<comment type="caution">
    <text evidence="1">The sequence shown here is derived from an EMBL/GenBank/DDBJ whole genome shotgun (WGS) entry which is preliminary data.</text>
</comment>
<organism evidence="1 2">
    <name type="scientific">Camellia lanceoleosa</name>
    <dbReference type="NCBI Taxonomy" id="1840588"/>
    <lineage>
        <taxon>Eukaryota</taxon>
        <taxon>Viridiplantae</taxon>
        <taxon>Streptophyta</taxon>
        <taxon>Embryophyta</taxon>
        <taxon>Tracheophyta</taxon>
        <taxon>Spermatophyta</taxon>
        <taxon>Magnoliopsida</taxon>
        <taxon>eudicotyledons</taxon>
        <taxon>Gunneridae</taxon>
        <taxon>Pentapetalae</taxon>
        <taxon>asterids</taxon>
        <taxon>Ericales</taxon>
        <taxon>Theaceae</taxon>
        <taxon>Camellia</taxon>
    </lineage>
</organism>
<protein>
    <submittedName>
        <fullName evidence="1">Uncharacterized protein</fullName>
    </submittedName>
</protein>